<protein>
    <submittedName>
        <fullName evidence="2">Thioesterase family protein</fullName>
    </submittedName>
</protein>
<dbReference type="PANTHER" id="PTHR36934:SF1">
    <property type="entry name" value="THIOESTERASE DOMAIN-CONTAINING PROTEIN"/>
    <property type="match status" value="1"/>
</dbReference>
<organism evidence="2 3">
    <name type="scientific">Rhodoplanes azumiensis</name>
    <dbReference type="NCBI Taxonomy" id="1897628"/>
    <lineage>
        <taxon>Bacteria</taxon>
        <taxon>Pseudomonadati</taxon>
        <taxon>Pseudomonadota</taxon>
        <taxon>Alphaproteobacteria</taxon>
        <taxon>Hyphomicrobiales</taxon>
        <taxon>Nitrobacteraceae</taxon>
        <taxon>Rhodoplanes</taxon>
    </lineage>
</organism>
<dbReference type="InterPro" id="IPR025540">
    <property type="entry name" value="FlK"/>
</dbReference>
<sequence>MTSGTPGLFVGLKGRATLVVGAEHTAVRVGSGGVTALATPVMVTLMEAAAVDAVAAALPDGRQSVGVRLDVEHRAATPLGMRVEAEAELVAIDGRTLTFRVTAHDAVETVGDGTHVRAVIDTARFDQRLAAKAAAAAG</sequence>
<dbReference type="InterPro" id="IPR029069">
    <property type="entry name" value="HotDog_dom_sf"/>
</dbReference>
<dbReference type="EMBL" id="JBHUIW010000008">
    <property type="protein sequence ID" value="MFD2182288.1"/>
    <property type="molecule type" value="Genomic_DNA"/>
</dbReference>
<dbReference type="Proteomes" id="UP001597314">
    <property type="component" value="Unassembled WGS sequence"/>
</dbReference>
<evidence type="ECO:0000313" key="2">
    <source>
        <dbReference type="EMBL" id="MFD2182288.1"/>
    </source>
</evidence>
<dbReference type="PANTHER" id="PTHR36934">
    <property type="entry name" value="BLR0278 PROTEIN"/>
    <property type="match status" value="1"/>
</dbReference>
<dbReference type="SUPFAM" id="SSF54637">
    <property type="entry name" value="Thioesterase/thiol ester dehydrase-isomerase"/>
    <property type="match status" value="1"/>
</dbReference>
<feature type="domain" description="Fluoroacetyl-CoA-specific thioesterase-like" evidence="1">
    <location>
        <begin position="20"/>
        <end position="122"/>
    </location>
</feature>
<dbReference type="Gene3D" id="3.10.129.10">
    <property type="entry name" value="Hotdog Thioesterase"/>
    <property type="match status" value="1"/>
</dbReference>
<comment type="caution">
    <text evidence="2">The sequence shown here is derived from an EMBL/GenBank/DDBJ whole genome shotgun (WGS) entry which is preliminary data.</text>
</comment>
<proteinExistence type="predicted"/>
<evidence type="ECO:0000313" key="3">
    <source>
        <dbReference type="Proteomes" id="UP001597314"/>
    </source>
</evidence>
<dbReference type="Pfam" id="PF22636">
    <property type="entry name" value="FlK"/>
    <property type="match status" value="1"/>
</dbReference>
<accession>A0ABW5AH68</accession>
<dbReference type="PIRSF" id="PIRSF014972">
    <property type="entry name" value="FlK"/>
    <property type="match status" value="1"/>
</dbReference>
<keyword evidence="3" id="KW-1185">Reference proteome</keyword>
<dbReference type="InterPro" id="IPR054485">
    <property type="entry name" value="FlK-like_dom"/>
</dbReference>
<reference evidence="3" key="1">
    <citation type="journal article" date="2019" name="Int. J. Syst. Evol. Microbiol.">
        <title>The Global Catalogue of Microorganisms (GCM) 10K type strain sequencing project: providing services to taxonomists for standard genome sequencing and annotation.</title>
        <authorList>
            <consortium name="The Broad Institute Genomics Platform"/>
            <consortium name="The Broad Institute Genome Sequencing Center for Infectious Disease"/>
            <person name="Wu L."/>
            <person name="Ma J."/>
        </authorList>
    </citation>
    <scope>NUCLEOTIDE SEQUENCE [LARGE SCALE GENOMIC DNA]</scope>
    <source>
        <strain evidence="3">CGMCC 1.6774</strain>
    </source>
</reference>
<dbReference type="RefSeq" id="WP_378477470.1">
    <property type="nucleotide sequence ID" value="NZ_JBHUIW010000008.1"/>
</dbReference>
<name>A0ABW5AH68_9BRAD</name>
<gene>
    <name evidence="2" type="ORF">ACFSOX_09005</name>
</gene>
<evidence type="ECO:0000259" key="1">
    <source>
        <dbReference type="Pfam" id="PF22636"/>
    </source>
</evidence>